<evidence type="ECO:0000256" key="5">
    <source>
        <dbReference type="HAMAP-Rule" id="MF_00378"/>
    </source>
</evidence>
<gene>
    <name evidence="5 9" type="primary">xseA</name>
    <name evidence="9" type="ORF">D0Y96_09965</name>
</gene>
<dbReference type="GO" id="GO:0008855">
    <property type="term" value="F:exodeoxyribonuclease VII activity"/>
    <property type="evidence" value="ECO:0007669"/>
    <property type="project" value="UniProtKB-UniRule"/>
</dbReference>
<feature type="domain" description="Exonuclease VII large subunit C-terminal" evidence="7">
    <location>
        <begin position="132"/>
        <end position="446"/>
    </location>
</feature>
<dbReference type="Pfam" id="PF02601">
    <property type="entry name" value="Exonuc_VII_L"/>
    <property type="match status" value="1"/>
</dbReference>
<dbReference type="PANTHER" id="PTHR30008">
    <property type="entry name" value="EXODEOXYRIBONUCLEASE 7 LARGE SUBUNIT"/>
    <property type="match status" value="1"/>
</dbReference>
<dbReference type="PANTHER" id="PTHR30008:SF0">
    <property type="entry name" value="EXODEOXYRIBONUCLEASE 7 LARGE SUBUNIT"/>
    <property type="match status" value="1"/>
</dbReference>
<keyword evidence="1 5" id="KW-0963">Cytoplasm</keyword>
<dbReference type="NCBIfam" id="TIGR00237">
    <property type="entry name" value="xseA"/>
    <property type="match status" value="1"/>
</dbReference>
<dbReference type="AlphaFoldDB" id="A0A372IQ59"/>
<dbReference type="Pfam" id="PF13742">
    <property type="entry name" value="tRNA_anti_2"/>
    <property type="match status" value="1"/>
</dbReference>
<keyword evidence="2 5" id="KW-0540">Nuclease</keyword>
<evidence type="ECO:0000313" key="10">
    <source>
        <dbReference type="Proteomes" id="UP000264702"/>
    </source>
</evidence>
<dbReference type="GO" id="GO:0005737">
    <property type="term" value="C:cytoplasm"/>
    <property type="evidence" value="ECO:0007669"/>
    <property type="project" value="UniProtKB-SubCell"/>
</dbReference>
<comment type="similarity">
    <text evidence="5 6">Belongs to the XseA family.</text>
</comment>
<keyword evidence="3 5" id="KW-0378">Hydrolase</keyword>
<comment type="function">
    <text evidence="5">Bidirectionally degrades single-stranded DNA into large acid-insoluble oligonucleotides, which are then degraded further into small acid-soluble oligonucleotides.</text>
</comment>
<evidence type="ECO:0000256" key="2">
    <source>
        <dbReference type="ARBA" id="ARBA00022722"/>
    </source>
</evidence>
<name>A0A372IQ59_9BACT</name>
<feature type="domain" description="OB-fold nucleic acid binding" evidence="8">
    <location>
        <begin position="16"/>
        <end position="108"/>
    </location>
</feature>
<dbReference type="RefSeq" id="WP_117299239.1">
    <property type="nucleotide sequence ID" value="NZ_QVQT02000003.1"/>
</dbReference>
<evidence type="ECO:0000256" key="3">
    <source>
        <dbReference type="ARBA" id="ARBA00022801"/>
    </source>
</evidence>
<comment type="catalytic activity">
    <reaction evidence="5 6">
        <text>Exonucleolytic cleavage in either 5'- to 3'- or 3'- to 5'-direction to yield nucleoside 5'-phosphates.</text>
        <dbReference type="EC" id="3.1.11.6"/>
    </reaction>
</comment>
<evidence type="ECO:0000256" key="4">
    <source>
        <dbReference type="ARBA" id="ARBA00022839"/>
    </source>
</evidence>
<comment type="subunit">
    <text evidence="5">Heterooligomer composed of large and small subunits.</text>
</comment>
<comment type="caution">
    <text evidence="9">The sequence shown here is derived from an EMBL/GenBank/DDBJ whole genome shotgun (WGS) entry which is preliminary data.</text>
</comment>
<evidence type="ECO:0000259" key="7">
    <source>
        <dbReference type="Pfam" id="PF02601"/>
    </source>
</evidence>
<sequence>MGLSFEAPVAAARRIWQVGELVGEVRARMEREYGDIWVEGEISGLRPAPSGHIYFTLKDGEAQLPAVLFRRQASLLRFRPADGLHVLLRGRVSVYEQRGQMQLVAETLEPVGAGSLQLAFEQLKARLAARGLFDAERKKPLPAFPRCVGMVTSPTGAVIRDFLNIAGRRHAALQVLLYPALVQGEAAAAEIAAGIAWFNKTREVDVVVIARGGGSAEDLAAFNSEVVAEAIAASELPVVSAVGHETDFTIADFVADLRAPTPSAAAELITAAQHRVEEHVGDLSSRLQRACRYRLLQARDALMRVPVEGILRRAADALHRRQQRVDELTARAETAWRVTGRDAADRLQVVTARLERQDVAHRLRLAQERFTVLEAALTRAQRSYLAGCRVRQEMRERHLHSLSPLSILNRGYALVFDEAGALIRDASQVGEGQLIRTRLAEGRVESRITGVYRDEKL</sequence>
<evidence type="ECO:0000259" key="8">
    <source>
        <dbReference type="Pfam" id="PF13742"/>
    </source>
</evidence>
<dbReference type="OrthoDB" id="9802795at2"/>
<organism evidence="9 10">
    <name type="scientific">Paracidobacterium acidisoli</name>
    <dbReference type="NCBI Taxonomy" id="2303751"/>
    <lineage>
        <taxon>Bacteria</taxon>
        <taxon>Pseudomonadati</taxon>
        <taxon>Acidobacteriota</taxon>
        <taxon>Terriglobia</taxon>
        <taxon>Terriglobales</taxon>
        <taxon>Acidobacteriaceae</taxon>
        <taxon>Paracidobacterium</taxon>
    </lineage>
</organism>
<dbReference type="Proteomes" id="UP000264702">
    <property type="component" value="Unassembled WGS sequence"/>
</dbReference>
<dbReference type="CDD" id="cd04489">
    <property type="entry name" value="ExoVII_LU_OBF"/>
    <property type="match status" value="1"/>
</dbReference>
<dbReference type="GO" id="GO:0003676">
    <property type="term" value="F:nucleic acid binding"/>
    <property type="evidence" value="ECO:0007669"/>
    <property type="project" value="InterPro"/>
</dbReference>
<dbReference type="GO" id="GO:0006308">
    <property type="term" value="P:DNA catabolic process"/>
    <property type="evidence" value="ECO:0007669"/>
    <property type="project" value="UniProtKB-UniRule"/>
</dbReference>
<dbReference type="InterPro" id="IPR020579">
    <property type="entry name" value="Exonuc_VII_lsu_C"/>
</dbReference>
<dbReference type="InterPro" id="IPR003753">
    <property type="entry name" value="Exonuc_VII_L"/>
</dbReference>
<evidence type="ECO:0000256" key="6">
    <source>
        <dbReference type="RuleBase" id="RU004355"/>
    </source>
</evidence>
<dbReference type="EMBL" id="QVQT01000003">
    <property type="protein sequence ID" value="RFU17025.1"/>
    <property type="molecule type" value="Genomic_DNA"/>
</dbReference>
<keyword evidence="4 5" id="KW-0269">Exonuclease</keyword>
<dbReference type="InterPro" id="IPR025824">
    <property type="entry name" value="OB-fold_nuc-bd_dom"/>
</dbReference>
<evidence type="ECO:0000313" key="9">
    <source>
        <dbReference type="EMBL" id="RFU17025.1"/>
    </source>
</evidence>
<keyword evidence="10" id="KW-1185">Reference proteome</keyword>
<dbReference type="HAMAP" id="MF_00378">
    <property type="entry name" value="Exonuc_7_L"/>
    <property type="match status" value="1"/>
</dbReference>
<dbReference type="GO" id="GO:0009318">
    <property type="term" value="C:exodeoxyribonuclease VII complex"/>
    <property type="evidence" value="ECO:0007669"/>
    <property type="project" value="UniProtKB-UniRule"/>
</dbReference>
<proteinExistence type="inferred from homology"/>
<dbReference type="EC" id="3.1.11.6" evidence="5"/>
<protein>
    <recommendedName>
        <fullName evidence="5">Exodeoxyribonuclease 7 large subunit</fullName>
        <ecNumber evidence="5">3.1.11.6</ecNumber>
    </recommendedName>
    <alternativeName>
        <fullName evidence="5">Exodeoxyribonuclease VII large subunit</fullName>
        <shortName evidence="5">Exonuclease VII large subunit</shortName>
    </alternativeName>
</protein>
<reference evidence="9 10" key="1">
    <citation type="submission" date="2018-08" db="EMBL/GenBank/DDBJ databases">
        <title>Acidipila sp. 4G-K13, an acidobacterium isolated from forest soil.</title>
        <authorList>
            <person name="Gao Z.-H."/>
            <person name="Qiu L.-H."/>
        </authorList>
    </citation>
    <scope>NUCLEOTIDE SEQUENCE [LARGE SCALE GENOMIC DNA]</scope>
    <source>
        <strain evidence="9 10">4G-K13</strain>
    </source>
</reference>
<evidence type="ECO:0000256" key="1">
    <source>
        <dbReference type="ARBA" id="ARBA00022490"/>
    </source>
</evidence>
<accession>A0A372IQ59</accession>
<comment type="subcellular location">
    <subcellularLocation>
        <location evidence="5 6">Cytoplasm</location>
    </subcellularLocation>
</comment>